<sequence length="103" mass="11783">MSCRREIWEELSPELPYEAPEEITLEEAVGDPEEFMAVWEELGELGDRVSLAEFTGRWMRLGEHAAQLRASCLTAGLGERLTERMISGFLEELAPRWGEPECR</sequence>
<evidence type="ECO:0000313" key="2">
    <source>
        <dbReference type="Proteomes" id="UP000681341"/>
    </source>
</evidence>
<keyword evidence="2" id="KW-1185">Reference proteome</keyword>
<proteinExistence type="predicted"/>
<accession>A0ABS3U1W0</accession>
<gene>
    <name evidence="1" type="ORF">J5V16_07985</name>
</gene>
<dbReference type="Proteomes" id="UP000681341">
    <property type="component" value="Unassembled WGS sequence"/>
</dbReference>
<organism evidence="1 2">
    <name type="scientific">Glycomyces niveus</name>
    <dbReference type="NCBI Taxonomy" id="2820287"/>
    <lineage>
        <taxon>Bacteria</taxon>
        <taxon>Bacillati</taxon>
        <taxon>Actinomycetota</taxon>
        <taxon>Actinomycetes</taxon>
        <taxon>Glycomycetales</taxon>
        <taxon>Glycomycetaceae</taxon>
        <taxon>Glycomyces</taxon>
    </lineage>
</organism>
<reference evidence="1 2" key="1">
    <citation type="submission" date="2021-03" db="EMBL/GenBank/DDBJ databases">
        <title>Glycomyces sp. nov., a novel actinomycete isolated from soil.</title>
        <authorList>
            <person name="Yang X."/>
            <person name="Xu X."/>
        </authorList>
    </citation>
    <scope>NUCLEOTIDE SEQUENCE [LARGE SCALE GENOMIC DNA]</scope>
    <source>
        <strain evidence="1 2">NEAU-S30</strain>
    </source>
</reference>
<comment type="caution">
    <text evidence="1">The sequence shown here is derived from an EMBL/GenBank/DDBJ whole genome shotgun (WGS) entry which is preliminary data.</text>
</comment>
<name>A0ABS3U1W0_9ACTN</name>
<dbReference type="EMBL" id="JAGFNP010000003">
    <property type="protein sequence ID" value="MBO3732760.1"/>
    <property type="molecule type" value="Genomic_DNA"/>
</dbReference>
<evidence type="ECO:0000313" key="1">
    <source>
        <dbReference type="EMBL" id="MBO3732760.1"/>
    </source>
</evidence>
<protein>
    <submittedName>
        <fullName evidence="1">Uncharacterized protein</fullName>
    </submittedName>
</protein>